<feature type="compositionally biased region" description="Basic and acidic residues" evidence="1">
    <location>
        <begin position="75"/>
        <end position="87"/>
    </location>
</feature>
<feature type="domain" description="BFD-like [2Fe-2S]-binding" evidence="2">
    <location>
        <begin position="7"/>
        <end position="53"/>
    </location>
</feature>
<keyword evidence="4" id="KW-1185">Reference proteome</keyword>
<dbReference type="OrthoDB" id="278622at2"/>
<name>A0A517SVM6_9BACT</name>
<evidence type="ECO:0000313" key="4">
    <source>
        <dbReference type="Proteomes" id="UP000315003"/>
    </source>
</evidence>
<sequence>MDDDQPVCLCFRVSKRKVIQFIKMRRPQAVSQLAECFGAGTGCGWCRPYLQRLYEANQPESVDLPDLQQYSQQREAYRKERDPSGEG</sequence>
<gene>
    <name evidence="3" type="ORF">SV7mr_26990</name>
</gene>
<dbReference type="Pfam" id="PF04324">
    <property type="entry name" value="Fer2_BFD"/>
    <property type="match status" value="1"/>
</dbReference>
<dbReference type="InterPro" id="IPR041854">
    <property type="entry name" value="BFD-like_2Fe2S-bd_dom_sf"/>
</dbReference>
<dbReference type="AlphaFoldDB" id="A0A517SVM6"/>
<dbReference type="Proteomes" id="UP000315003">
    <property type="component" value="Chromosome"/>
</dbReference>
<dbReference type="RefSeq" id="WP_145272515.1">
    <property type="nucleotide sequence ID" value="NZ_CP036272.1"/>
</dbReference>
<accession>A0A517SVM6</accession>
<proteinExistence type="predicted"/>
<feature type="region of interest" description="Disordered" evidence="1">
    <location>
        <begin position="64"/>
        <end position="87"/>
    </location>
</feature>
<evidence type="ECO:0000256" key="1">
    <source>
        <dbReference type="SAM" id="MobiDB-lite"/>
    </source>
</evidence>
<dbReference type="Gene3D" id="1.10.10.1100">
    <property type="entry name" value="BFD-like [2Fe-2S]-binding domain"/>
    <property type="match status" value="1"/>
</dbReference>
<protein>
    <submittedName>
        <fullName evidence="3">Bacterioferritin-associated ferredoxin</fullName>
    </submittedName>
</protein>
<dbReference type="EMBL" id="CP036272">
    <property type="protein sequence ID" value="QDT60182.1"/>
    <property type="molecule type" value="Genomic_DNA"/>
</dbReference>
<organism evidence="3 4">
    <name type="scientific">Stieleria bergensis</name>
    <dbReference type="NCBI Taxonomy" id="2528025"/>
    <lineage>
        <taxon>Bacteria</taxon>
        <taxon>Pseudomonadati</taxon>
        <taxon>Planctomycetota</taxon>
        <taxon>Planctomycetia</taxon>
        <taxon>Pirellulales</taxon>
        <taxon>Pirellulaceae</taxon>
        <taxon>Stieleria</taxon>
    </lineage>
</organism>
<dbReference type="InterPro" id="IPR007419">
    <property type="entry name" value="BFD-like_2Fe2S-bd_dom"/>
</dbReference>
<evidence type="ECO:0000259" key="2">
    <source>
        <dbReference type="Pfam" id="PF04324"/>
    </source>
</evidence>
<evidence type="ECO:0000313" key="3">
    <source>
        <dbReference type="EMBL" id="QDT60182.1"/>
    </source>
</evidence>
<reference evidence="3 4" key="1">
    <citation type="submission" date="2019-02" db="EMBL/GenBank/DDBJ databases">
        <title>Deep-cultivation of Planctomycetes and their phenomic and genomic characterization uncovers novel biology.</title>
        <authorList>
            <person name="Wiegand S."/>
            <person name="Jogler M."/>
            <person name="Boedeker C."/>
            <person name="Pinto D."/>
            <person name="Vollmers J."/>
            <person name="Rivas-Marin E."/>
            <person name="Kohn T."/>
            <person name="Peeters S.H."/>
            <person name="Heuer A."/>
            <person name="Rast P."/>
            <person name="Oberbeckmann S."/>
            <person name="Bunk B."/>
            <person name="Jeske O."/>
            <person name="Meyerdierks A."/>
            <person name="Storesund J.E."/>
            <person name="Kallscheuer N."/>
            <person name="Luecker S."/>
            <person name="Lage O.M."/>
            <person name="Pohl T."/>
            <person name="Merkel B.J."/>
            <person name="Hornburger P."/>
            <person name="Mueller R.-W."/>
            <person name="Bruemmer F."/>
            <person name="Labrenz M."/>
            <person name="Spormann A.M."/>
            <person name="Op den Camp H."/>
            <person name="Overmann J."/>
            <person name="Amann R."/>
            <person name="Jetten M.S.M."/>
            <person name="Mascher T."/>
            <person name="Medema M.H."/>
            <person name="Devos D.P."/>
            <person name="Kaster A.-K."/>
            <person name="Ovreas L."/>
            <person name="Rohde M."/>
            <person name="Galperin M.Y."/>
            <person name="Jogler C."/>
        </authorList>
    </citation>
    <scope>NUCLEOTIDE SEQUENCE [LARGE SCALE GENOMIC DNA]</scope>
    <source>
        <strain evidence="3 4">SV_7m_r</strain>
    </source>
</reference>